<evidence type="ECO:0000313" key="5">
    <source>
        <dbReference type="Proteomes" id="UP000254634"/>
    </source>
</evidence>
<dbReference type="Proteomes" id="UP000254634">
    <property type="component" value="Unassembled WGS sequence"/>
</dbReference>
<dbReference type="InterPro" id="IPR003362">
    <property type="entry name" value="Bact_transf"/>
</dbReference>
<protein>
    <submittedName>
        <fullName evidence="4">Putative UDP-galactose phosphate transferase</fullName>
        <ecNumber evidence="4">2.7.8.6</ecNumber>
    </submittedName>
</protein>
<dbReference type="PANTHER" id="PTHR30576:SF8">
    <property type="entry name" value="UNDECAPRENYL-PHOSPHATE GALACTOSE PHOSPHOTRANSFERASE"/>
    <property type="match status" value="1"/>
</dbReference>
<dbReference type="GO" id="GO:0047360">
    <property type="term" value="F:undecaprenyl-phosphate galactose phosphotransferase activity"/>
    <property type="evidence" value="ECO:0007669"/>
    <property type="project" value="UniProtKB-EC"/>
</dbReference>
<name>A0A380KZV1_9STRE</name>
<dbReference type="Pfam" id="PF02397">
    <property type="entry name" value="Bac_transf"/>
    <property type="match status" value="1"/>
</dbReference>
<organism evidence="4 5">
    <name type="scientific">Streptococcus massiliensis</name>
    <dbReference type="NCBI Taxonomy" id="313439"/>
    <lineage>
        <taxon>Bacteria</taxon>
        <taxon>Bacillati</taxon>
        <taxon>Bacillota</taxon>
        <taxon>Bacilli</taxon>
        <taxon>Lactobacillales</taxon>
        <taxon>Streptococcaceae</taxon>
        <taxon>Streptococcus</taxon>
    </lineage>
</organism>
<accession>A0A380KZV1</accession>
<feature type="transmembrane region" description="Helical" evidence="2">
    <location>
        <begin position="21"/>
        <end position="42"/>
    </location>
</feature>
<dbReference type="PANTHER" id="PTHR30576">
    <property type="entry name" value="COLANIC BIOSYNTHESIS UDP-GLUCOSE LIPID CARRIER TRANSFERASE"/>
    <property type="match status" value="1"/>
</dbReference>
<gene>
    <name evidence="4" type="primary">wcaJ</name>
    <name evidence="4" type="ORF">NCTC13765_00956</name>
</gene>
<keyword evidence="5" id="KW-1185">Reference proteome</keyword>
<keyword evidence="4" id="KW-0808">Transferase</keyword>
<keyword evidence="2" id="KW-0472">Membrane</keyword>
<dbReference type="OrthoDB" id="9808602at2"/>
<evidence type="ECO:0000259" key="3">
    <source>
        <dbReference type="Pfam" id="PF02397"/>
    </source>
</evidence>
<dbReference type="EMBL" id="UHFR01000005">
    <property type="protein sequence ID" value="SUN76466.1"/>
    <property type="molecule type" value="Genomic_DNA"/>
</dbReference>
<evidence type="ECO:0000256" key="1">
    <source>
        <dbReference type="ARBA" id="ARBA00006464"/>
    </source>
</evidence>
<dbReference type="STRING" id="1123307.GCA_000380065_00727"/>
<keyword evidence="2" id="KW-1133">Transmembrane helix</keyword>
<keyword evidence="2" id="KW-0812">Transmembrane</keyword>
<sequence>MKNKKVKQGLYARYLKRALDLICSLSAIILFSWLYLIIALLVRLKLGSPVLFKQPRPGKDEKIFNMYKFRTMTDERDTEGKLLPDEKRLTSFGKWLRSTSLDELPELFNILKGDMSLVGPRPLLVRDMVFMTEFQRKRHSVRQGLTGLAQVNGRNDIKWEDKLNLDLKYIERITFCGDVKILFQTIKKAFITREGITEGNLATAQDFGDYLLGGNFIGKEFYFKKQEEAKKILEKSYLQ</sequence>
<evidence type="ECO:0000313" key="4">
    <source>
        <dbReference type="EMBL" id="SUN76466.1"/>
    </source>
</evidence>
<dbReference type="AlphaFoldDB" id="A0A380KZV1"/>
<feature type="domain" description="Bacterial sugar transferase" evidence="3">
    <location>
        <begin position="16"/>
        <end position="190"/>
    </location>
</feature>
<proteinExistence type="inferred from homology"/>
<reference evidence="4" key="1">
    <citation type="submission" date="2018-06" db="EMBL/GenBank/DDBJ databases">
        <authorList>
            <consortium name="Pathogen Informatics"/>
            <person name="Doyle S."/>
        </authorList>
    </citation>
    <scope>NUCLEOTIDE SEQUENCE [LARGE SCALE GENOMIC DNA]</scope>
    <source>
        <strain evidence="4">NCTC13765</strain>
    </source>
</reference>
<dbReference type="RefSeq" id="WP_018371413.1">
    <property type="nucleotide sequence ID" value="NZ_UHFR01000005.1"/>
</dbReference>
<evidence type="ECO:0000256" key="2">
    <source>
        <dbReference type="SAM" id="Phobius"/>
    </source>
</evidence>
<comment type="similarity">
    <text evidence="1">Belongs to the bacterial sugar transferase family.</text>
</comment>
<dbReference type="EC" id="2.7.8.6" evidence="4"/>